<evidence type="ECO:0000256" key="1">
    <source>
        <dbReference type="SAM" id="SignalP"/>
    </source>
</evidence>
<dbReference type="EMBL" id="JAYGJQ010000003">
    <property type="protein sequence ID" value="MEA9358085.1"/>
    <property type="molecule type" value="Genomic_DNA"/>
</dbReference>
<proteinExistence type="predicted"/>
<dbReference type="RefSeq" id="WP_323578351.1">
    <property type="nucleotide sequence ID" value="NZ_JAYGJQ010000003.1"/>
</dbReference>
<protein>
    <submittedName>
        <fullName evidence="2">Uncharacterized protein</fullName>
    </submittedName>
</protein>
<accession>A0ABU5W1E9</accession>
<gene>
    <name evidence="2" type="ORF">SHI21_17765</name>
</gene>
<reference evidence="2 3" key="1">
    <citation type="submission" date="2023-11" db="EMBL/GenBank/DDBJ databases">
        <title>A Novel Polar Bacteriovorax (B. antarcticus) Isolated from the Biocrust in Antarctica.</title>
        <authorList>
            <person name="Mun W."/>
            <person name="Choi S.Y."/>
            <person name="Mitchell R.J."/>
        </authorList>
    </citation>
    <scope>NUCLEOTIDE SEQUENCE [LARGE SCALE GENOMIC DNA]</scope>
    <source>
        <strain evidence="2 3">PP10</strain>
    </source>
</reference>
<evidence type="ECO:0000313" key="3">
    <source>
        <dbReference type="Proteomes" id="UP001302274"/>
    </source>
</evidence>
<feature type="chain" id="PRO_5045057655" evidence="1">
    <location>
        <begin position="19"/>
        <end position="318"/>
    </location>
</feature>
<dbReference type="Proteomes" id="UP001302274">
    <property type="component" value="Unassembled WGS sequence"/>
</dbReference>
<keyword evidence="3" id="KW-1185">Reference proteome</keyword>
<feature type="signal peptide" evidence="1">
    <location>
        <begin position="1"/>
        <end position="18"/>
    </location>
</feature>
<comment type="caution">
    <text evidence="2">The sequence shown here is derived from an EMBL/GenBank/DDBJ whole genome shotgun (WGS) entry which is preliminary data.</text>
</comment>
<organism evidence="2 3">
    <name type="scientific">Bacteriovorax antarcticus</name>
    <dbReference type="NCBI Taxonomy" id="3088717"/>
    <lineage>
        <taxon>Bacteria</taxon>
        <taxon>Pseudomonadati</taxon>
        <taxon>Bdellovibrionota</taxon>
        <taxon>Bacteriovoracia</taxon>
        <taxon>Bacteriovoracales</taxon>
        <taxon>Bacteriovoracaceae</taxon>
        <taxon>Bacteriovorax</taxon>
    </lineage>
</organism>
<sequence>MKTLMIICTLLFSLKVFALDSFGSKDSIKLFASGKATLEKEISVFDNPDTIGAPKYIINESGLIINRKIILYDQILKCELSNNLNKCSDEKIPDFVKAHYHVVSLAVEGNDNNILKVVENDKNYYLKMSEKDFKFSQWPDGSSWKVFSKTEAFTEFSKIMEKDQSLRDFFAGIKKCVKEKSIPCLIKYTKLEKNIQQMFKYREIAEDPKLCKEFLAYDGLNSWEDMEEMTKKYKIKDSPIVWNLLDDLLAFDKNKISIVLRTEKFKSAEMIDLSSNIDSKLACENTTNLTMEITKMENGNNTKEWKITFVKTYSRDTI</sequence>
<keyword evidence="1" id="KW-0732">Signal</keyword>
<name>A0ABU5W1E9_9BACT</name>
<evidence type="ECO:0000313" key="2">
    <source>
        <dbReference type="EMBL" id="MEA9358085.1"/>
    </source>
</evidence>